<evidence type="ECO:0000256" key="1">
    <source>
        <dbReference type="ARBA" id="ARBA00004177"/>
    </source>
</evidence>
<evidence type="ECO:0000256" key="3">
    <source>
        <dbReference type="ARBA" id="ARBA00022753"/>
    </source>
</evidence>
<comment type="caution">
    <text evidence="5">The sequence shown here is derived from an EMBL/GenBank/DDBJ whole genome shotgun (WGS) entry which is preliminary data.</text>
</comment>
<dbReference type="Proteomes" id="UP001516400">
    <property type="component" value="Unassembled WGS sequence"/>
</dbReference>
<keyword evidence="6" id="KW-1185">Reference proteome</keyword>
<sequence length="256" mass="29336">MNMKDILEKQDVDMNNAENYKLLFISLRNRGKVQIIELPHKDDLNNFLVKFSGDHELLPISEVDLAVYNLERNEKVLEKNIEILEDNISGCVDEAKHHLKKGHKQLAKACLRKKHEIEKRVDKKLEALQNVQILLQRLQDTKMDNSVWESYKKSLAALEATYNKGFNEDAVEDTMLKIGEMLEINSDIQNTLSRPLIQEDADLEEELAELMNDKNDGNSPQNMDDLDLSKLNISLPDVPNSPISDTSEKNISTQLI</sequence>
<dbReference type="PANTHER" id="PTHR22761:SF10">
    <property type="entry name" value="GH13992P"/>
    <property type="match status" value="1"/>
</dbReference>
<evidence type="ECO:0008006" key="7">
    <source>
        <dbReference type="Google" id="ProtNLM"/>
    </source>
</evidence>
<comment type="similarity">
    <text evidence="2">Belongs to the SNF7 family.</text>
</comment>
<proteinExistence type="inferred from homology"/>
<dbReference type="Pfam" id="PF03357">
    <property type="entry name" value="Snf7"/>
    <property type="match status" value="1"/>
</dbReference>
<organism evidence="5 6">
    <name type="scientific">Cryptolaemus montrouzieri</name>
    <dbReference type="NCBI Taxonomy" id="559131"/>
    <lineage>
        <taxon>Eukaryota</taxon>
        <taxon>Metazoa</taxon>
        <taxon>Ecdysozoa</taxon>
        <taxon>Arthropoda</taxon>
        <taxon>Hexapoda</taxon>
        <taxon>Insecta</taxon>
        <taxon>Pterygota</taxon>
        <taxon>Neoptera</taxon>
        <taxon>Endopterygota</taxon>
        <taxon>Coleoptera</taxon>
        <taxon>Polyphaga</taxon>
        <taxon>Cucujiformia</taxon>
        <taxon>Coccinelloidea</taxon>
        <taxon>Coccinellidae</taxon>
        <taxon>Scymninae</taxon>
        <taxon>Scymnini</taxon>
        <taxon>Cryptolaemus</taxon>
    </lineage>
</organism>
<evidence type="ECO:0000256" key="4">
    <source>
        <dbReference type="SAM" id="MobiDB-lite"/>
    </source>
</evidence>
<feature type="region of interest" description="Disordered" evidence="4">
    <location>
        <begin position="235"/>
        <end position="256"/>
    </location>
</feature>
<reference evidence="5 6" key="1">
    <citation type="journal article" date="2021" name="BMC Biol.">
        <title>Horizontally acquired antibacterial genes associated with adaptive radiation of ladybird beetles.</title>
        <authorList>
            <person name="Li H.S."/>
            <person name="Tang X.F."/>
            <person name="Huang Y.H."/>
            <person name="Xu Z.Y."/>
            <person name="Chen M.L."/>
            <person name="Du X.Y."/>
            <person name="Qiu B.Y."/>
            <person name="Chen P.T."/>
            <person name="Zhang W."/>
            <person name="Slipinski A."/>
            <person name="Escalona H.E."/>
            <person name="Waterhouse R.M."/>
            <person name="Zwick A."/>
            <person name="Pang H."/>
        </authorList>
    </citation>
    <scope>NUCLEOTIDE SEQUENCE [LARGE SCALE GENOMIC DNA]</scope>
    <source>
        <strain evidence="5">SYSU2018</strain>
    </source>
</reference>
<name>A0ABD2NIW2_9CUCU</name>
<feature type="compositionally biased region" description="Polar residues" evidence="4">
    <location>
        <begin position="241"/>
        <end position="256"/>
    </location>
</feature>
<dbReference type="Gene3D" id="1.10.287.1060">
    <property type="entry name" value="ESAT-6-like"/>
    <property type="match status" value="1"/>
</dbReference>
<dbReference type="InterPro" id="IPR005024">
    <property type="entry name" value="Snf7_fam"/>
</dbReference>
<accession>A0ABD2NIW2</accession>
<comment type="subcellular location">
    <subcellularLocation>
        <location evidence="1">Endosome</location>
    </subcellularLocation>
</comment>
<dbReference type="EMBL" id="JABFTP020000124">
    <property type="protein sequence ID" value="KAL3278701.1"/>
    <property type="molecule type" value="Genomic_DNA"/>
</dbReference>
<evidence type="ECO:0000256" key="2">
    <source>
        <dbReference type="ARBA" id="ARBA00006190"/>
    </source>
</evidence>
<protein>
    <recommendedName>
        <fullName evidence="7">Charged multivesicular body protein 7</fullName>
    </recommendedName>
</protein>
<dbReference type="GO" id="GO:0016192">
    <property type="term" value="P:vesicle-mediated transport"/>
    <property type="evidence" value="ECO:0007669"/>
    <property type="project" value="UniProtKB-ARBA"/>
</dbReference>
<keyword evidence="3" id="KW-0967">Endosome</keyword>
<dbReference type="GO" id="GO:0005768">
    <property type="term" value="C:endosome"/>
    <property type="evidence" value="ECO:0007669"/>
    <property type="project" value="UniProtKB-SubCell"/>
</dbReference>
<dbReference type="AlphaFoldDB" id="A0ABD2NIW2"/>
<evidence type="ECO:0000313" key="6">
    <source>
        <dbReference type="Proteomes" id="UP001516400"/>
    </source>
</evidence>
<gene>
    <name evidence="5" type="ORF">HHI36_016235</name>
</gene>
<evidence type="ECO:0000313" key="5">
    <source>
        <dbReference type="EMBL" id="KAL3278701.1"/>
    </source>
</evidence>
<dbReference type="PANTHER" id="PTHR22761">
    <property type="entry name" value="CHARGED MULTIVESICULAR BODY PROTEIN"/>
    <property type="match status" value="1"/>
</dbReference>